<sequence length="385" mass="41383">MKRLSILGSTGSIGVSTLEIVAEHPDRFRVVAMTAGRNLDLLQKQIRRFQPRLVAVLSAADAEILKDALGASGPTIVSGIEGLIACACHEEADMVLSAIVGAAGLIPTMAAIEAGKDVALANKETLVTAGSLVMAAVARKGVRLFPVDSEHSAIFQSLIGHRRGDVRRLILTASGGPFRNRSLAELQRVTPAEALAHPNWSMGRKISIDSATMMNKGLEVIEARWLFDLPGERISVHIHPQSVVHSMVEYQDGSVIAQLGIPDMKAPIAYALSYPERLPLNLPPLDLCRLGSLSFEPPDGHRFACLELAYGALRDGGSAPAVLNAANEMAVEAFLAGEISFLAIPEIIRATLANHRVLPLNHIDEVLRADRWARDEARKLIHSSV</sequence>
<feature type="binding site" evidence="9">
    <location>
        <position position="219"/>
    </location>
    <ligand>
        <name>Mn(2+)</name>
        <dbReference type="ChEBI" id="CHEBI:29035"/>
    </ligand>
</feature>
<dbReference type="GO" id="GO:0030604">
    <property type="term" value="F:1-deoxy-D-xylulose-5-phosphate reductoisomerase activity"/>
    <property type="evidence" value="ECO:0007669"/>
    <property type="project" value="UniProtKB-UniRule"/>
</dbReference>
<dbReference type="Pfam" id="PF13288">
    <property type="entry name" value="DXPR_C"/>
    <property type="match status" value="1"/>
</dbReference>
<keyword evidence="7 9" id="KW-0414">Isoprene biosynthesis</keyword>
<feature type="binding site" evidence="9">
    <location>
        <position position="37"/>
    </location>
    <ligand>
        <name>NADPH</name>
        <dbReference type="ChEBI" id="CHEBI:57783"/>
    </ligand>
</feature>
<dbReference type="FunFam" id="3.40.50.720:FF:000045">
    <property type="entry name" value="1-deoxy-D-xylulose 5-phosphate reductoisomerase"/>
    <property type="match status" value="1"/>
</dbReference>
<organism evidence="13 14">
    <name type="scientific">Trichloromonas acetexigens</name>
    <dbReference type="NCBI Taxonomy" id="38815"/>
    <lineage>
        <taxon>Bacteria</taxon>
        <taxon>Pseudomonadati</taxon>
        <taxon>Thermodesulfobacteriota</taxon>
        <taxon>Desulfuromonadia</taxon>
        <taxon>Desulfuromonadales</taxon>
        <taxon>Trichloromonadaceae</taxon>
        <taxon>Trichloromonas</taxon>
    </lineage>
</organism>
<dbReference type="UniPathway" id="UPA00056">
    <property type="reaction ID" value="UER00092"/>
</dbReference>
<feature type="binding site" evidence="9">
    <location>
        <position position="149"/>
    </location>
    <ligand>
        <name>1-deoxy-D-xylulose 5-phosphate</name>
        <dbReference type="ChEBI" id="CHEBI:57792"/>
    </ligand>
</feature>
<feature type="binding site" evidence="9">
    <location>
        <position position="10"/>
    </location>
    <ligand>
        <name>NADPH</name>
        <dbReference type="ChEBI" id="CHEBI:57783"/>
    </ligand>
</feature>
<dbReference type="OrthoDB" id="9806546at2"/>
<evidence type="ECO:0000259" key="11">
    <source>
        <dbReference type="Pfam" id="PF08436"/>
    </source>
</evidence>
<feature type="binding site" evidence="9">
    <location>
        <position position="122"/>
    </location>
    <ligand>
        <name>NADPH</name>
        <dbReference type="ChEBI" id="CHEBI:57783"/>
    </ligand>
</feature>
<dbReference type="Gene3D" id="3.40.50.720">
    <property type="entry name" value="NAD(P)-binding Rossmann-like Domain"/>
    <property type="match status" value="1"/>
</dbReference>
<feature type="binding site" evidence="9">
    <location>
        <position position="174"/>
    </location>
    <ligand>
        <name>1-deoxy-D-xylulose 5-phosphate</name>
        <dbReference type="ChEBI" id="CHEBI:57792"/>
    </ligand>
</feature>
<feature type="binding site" evidence="9">
    <location>
        <position position="150"/>
    </location>
    <ligand>
        <name>1-deoxy-D-xylulose 5-phosphate</name>
        <dbReference type="ChEBI" id="CHEBI:57792"/>
    </ligand>
</feature>
<proteinExistence type="inferred from homology"/>
<feature type="binding site" evidence="9">
    <location>
        <position position="215"/>
    </location>
    <ligand>
        <name>1-deoxy-D-xylulose 5-phosphate</name>
        <dbReference type="ChEBI" id="CHEBI:57792"/>
    </ligand>
</feature>
<evidence type="ECO:0000313" key="14">
    <source>
        <dbReference type="Proteomes" id="UP000317155"/>
    </source>
</evidence>
<comment type="catalytic activity">
    <reaction evidence="8">
        <text>2-C-methyl-D-erythritol 4-phosphate + NADP(+) = 1-deoxy-D-xylulose 5-phosphate + NADPH + H(+)</text>
        <dbReference type="Rhea" id="RHEA:13717"/>
        <dbReference type="ChEBI" id="CHEBI:15378"/>
        <dbReference type="ChEBI" id="CHEBI:57783"/>
        <dbReference type="ChEBI" id="CHEBI:57792"/>
        <dbReference type="ChEBI" id="CHEBI:58262"/>
        <dbReference type="ChEBI" id="CHEBI:58349"/>
        <dbReference type="EC" id="1.1.1.267"/>
    </reaction>
    <physiologicalReaction direction="right-to-left" evidence="8">
        <dbReference type="Rhea" id="RHEA:13719"/>
    </physiologicalReaction>
</comment>
<protein>
    <recommendedName>
        <fullName evidence="9">1-deoxy-D-xylulose 5-phosphate reductoisomerase</fullName>
        <shortName evidence="9">DXP reductoisomerase</shortName>
        <ecNumber evidence="9">1.1.1.267</ecNumber>
    </recommendedName>
    <alternativeName>
        <fullName evidence="9">1-deoxyxylulose-5-phosphate reductoisomerase</fullName>
    </alternativeName>
    <alternativeName>
        <fullName evidence="9">2-C-methyl-D-erythritol 4-phosphate synthase</fullName>
    </alternativeName>
</protein>
<keyword evidence="13" id="KW-0413">Isomerase</keyword>
<feature type="binding site" evidence="9">
    <location>
        <position position="203"/>
    </location>
    <ligand>
        <name>NADPH</name>
        <dbReference type="ChEBI" id="CHEBI:57783"/>
    </ligand>
</feature>
<feature type="binding site" evidence="9">
    <location>
        <position position="38"/>
    </location>
    <ligand>
        <name>NADPH</name>
        <dbReference type="ChEBI" id="CHEBI:57783"/>
    </ligand>
</feature>
<keyword evidence="9" id="KW-0460">Magnesium</keyword>
<feature type="domain" description="1-deoxy-D-xylulose 5-phosphate reductoisomerase C-terminal" evidence="11">
    <location>
        <begin position="144"/>
        <end position="227"/>
    </location>
</feature>
<feature type="domain" description="DXP reductoisomerase C-terminal" evidence="12">
    <location>
        <begin position="259"/>
        <end position="375"/>
    </location>
</feature>
<dbReference type="GO" id="GO:0016853">
    <property type="term" value="F:isomerase activity"/>
    <property type="evidence" value="ECO:0007669"/>
    <property type="project" value="UniProtKB-KW"/>
</dbReference>
<comment type="pathway">
    <text evidence="1 9">Isoprenoid biosynthesis; isopentenyl diphosphate biosynthesis via DXP pathway; isopentenyl diphosphate from 1-deoxy-D-xylulose 5-phosphate: step 1/6.</text>
</comment>
<dbReference type="GO" id="GO:0030145">
    <property type="term" value="F:manganese ion binding"/>
    <property type="evidence" value="ECO:0007669"/>
    <property type="project" value="TreeGrafter"/>
</dbReference>
<dbReference type="PIRSF" id="PIRSF006205">
    <property type="entry name" value="Dxp_reductismrs"/>
    <property type="match status" value="1"/>
</dbReference>
<comment type="similarity">
    <text evidence="2 9">Belongs to the DXR family.</text>
</comment>
<feature type="binding site" evidence="9">
    <location>
        <position position="216"/>
    </location>
    <ligand>
        <name>1-deoxy-D-xylulose 5-phosphate</name>
        <dbReference type="ChEBI" id="CHEBI:57792"/>
    </ligand>
</feature>
<evidence type="ECO:0000256" key="1">
    <source>
        <dbReference type="ARBA" id="ARBA00005094"/>
    </source>
</evidence>
<feature type="binding site" evidence="9">
    <location>
        <position position="36"/>
    </location>
    <ligand>
        <name>NADPH</name>
        <dbReference type="ChEBI" id="CHEBI:57783"/>
    </ligand>
</feature>
<keyword evidence="4 9" id="KW-0521">NADP</keyword>
<keyword evidence="6 9" id="KW-0464">Manganese</keyword>
<gene>
    <name evidence="9" type="primary">dxr</name>
    <name evidence="13" type="ORF">FL622_02130</name>
</gene>
<evidence type="ECO:0000259" key="10">
    <source>
        <dbReference type="Pfam" id="PF02670"/>
    </source>
</evidence>
<dbReference type="GO" id="GO:0070402">
    <property type="term" value="F:NADPH binding"/>
    <property type="evidence" value="ECO:0007669"/>
    <property type="project" value="InterPro"/>
</dbReference>
<dbReference type="Pfam" id="PF02670">
    <property type="entry name" value="DXP_reductoisom"/>
    <property type="match status" value="1"/>
</dbReference>
<evidence type="ECO:0000256" key="7">
    <source>
        <dbReference type="ARBA" id="ARBA00023229"/>
    </source>
</evidence>
<evidence type="ECO:0000256" key="9">
    <source>
        <dbReference type="HAMAP-Rule" id="MF_00183"/>
    </source>
</evidence>
<evidence type="ECO:0000313" key="13">
    <source>
        <dbReference type="EMBL" id="TRO84001.1"/>
    </source>
</evidence>
<dbReference type="PANTHER" id="PTHR30525:SF0">
    <property type="entry name" value="1-DEOXY-D-XYLULOSE 5-PHOSPHATE REDUCTOISOMERASE, CHLOROPLASTIC"/>
    <property type="match status" value="1"/>
</dbReference>
<dbReference type="HAMAP" id="MF_00183">
    <property type="entry name" value="DXP_reductoisom"/>
    <property type="match status" value="1"/>
</dbReference>
<dbReference type="SUPFAM" id="SSF55347">
    <property type="entry name" value="Glyceraldehyde-3-phosphate dehydrogenase-like, C-terminal domain"/>
    <property type="match status" value="1"/>
</dbReference>
<dbReference type="InterPro" id="IPR013644">
    <property type="entry name" value="DXP_reductoisomerase_C"/>
</dbReference>
<evidence type="ECO:0000256" key="2">
    <source>
        <dbReference type="ARBA" id="ARBA00006825"/>
    </source>
</evidence>
<evidence type="ECO:0000259" key="12">
    <source>
        <dbReference type="Pfam" id="PF13288"/>
    </source>
</evidence>
<feature type="domain" description="1-deoxy-D-xylulose 5-phosphate reductoisomerase N-terminal" evidence="10">
    <location>
        <begin position="4"/>
        <end position="130"/>
    </location>
</feature>
<evidence type="ECO:0000256" key="4">
    <source>
        <dbReference type="ARBA" id="ARBA00022857"/>
    </source>
</evidence>
<keyword evidence="3 9" id="KW-0479">Metal-binding</keyword>
<feature type="binding site" evidence="9">
    <location>
        <position position="210"/>
    </location>
    <ligand>
        <name>1-deoxy-D-xylulose 5-phosphate</name>
        <dbReference type="ChEBI" id="CHEBI:57792"/>
    </ligand>
</feature>
<dbReference type="NCBIfam" id="TIGR00243">
    <property type="entry name" value="Dxr"/>
    <property type="match status" value="1"/>
</dbReference>
<evidence type="ECO:0000256" key="6">
    <source>
        <dbReference type="ARBA" id="ARBA00023211"/>
    </source>
</evidence>
<dbReference type="GO" id="GO:0051484">
    <property type="term" value="P:isopentenyl diphosphate biosynthetic process, methylerythritol 4-phosphate pathway involved in terpenoid biosynthetic process"/>
    <property type="evidence" value="ECO:0007669"/>
    <property type="project" value="TreeGrafter"/>
</dbReference>
<name>A0A550JLB8_9BACT</name>
<feature type="binding site" evidence="9">
    <location>
        <position position="150"/>
    </location>
    <ligand>
        <name>Mn(2+)</name>
        <dbReference type="ChEBI" id="CHEBI:29035"/>
    </ligand>
</feature>
<dbReference type="InterPro" id="IPR026877">
    <property type="entry name" value="DXPR_C"/>
</dbReference>
<feature type="binding site" evidence="9">
    <location>
        <position position="13"/>
    </location>
    <ligand>
        <name>NADPH</name>
        <dbReference type="ChEBI" id="CHEBI:57783"/>
    </ligand>
</feature>
<dbReference type="EMBL" id="VJVV01000001">
    <property type="protein sequence ID" value="TRO84001.1"/>
    <property type="molecule type" value="Genomic_DNA"/>
</dbReference>
<evidence type="ECO:0000256" key="3">
    <source>
        <dbReference type="ARBA" id="ARBA00022723"/>
    </source>
</evidence>
<dbReference type="Gene3D" id="1.10.1740.10">
    <property type="match status" value="1"/>
</dbReference>
<keyword evidence="5 9" id="KW-0560">Oxidoreductase</keyword>
<feature type="binding site" evidence="9">
    <location>
        <position position="123"/>
    </location>
    <ligand>
        <name>1-deoxy-D-xylulose 5-phosphate</name>
        <dbReference type="ChEBI" id="CHEBI:57792"/>
    </ligand>
</feature>
<comment type="cofactor">
    <cofactor evidence="9">
        <name>Mg(2+)</name>
        <dbReference type="ChEBI" id="CHEBI:18420"/>
    </cofactor>
    <cofactor evidence="9">
        <name>Mn(2+)</name>
        <dbReference type="ChEBI" id="CHEBI:29035"/>
    </cofactor>
</comment>
<dbReference type="AlphaFoldDB" id="A0A550JLB8"/>
<evidence type="ECO:0000256" key="8">
    <source>
        <dbReference type="ARBA" id="ARBA00048543"/>
    </source>
</evidence>
<feature type="binding site" evidence="9">
    <location>
        <position position="197"/>
    </location>
    <ligand>
        <name>1-deoxy-D-xylulose 5-phosphate</name>
        <dbReference type="ChEBI" id="CHEBI:57792"/>
    </ligand>
</feature>
<feature type="binding site" evidence="9">
    <location>
        <position position="12"/>
    </location>
    <ligand>
        <name>NADPH</name>
        <dbReference type="ChEBI" id="CHEBI:57783"/>
    </ligand>
</feature>
<dbReference type="EC" id="1.1.1.267" evidence="9"/>
<dbReference type="InterPro" id="IPR036291">
    <property type="entry name" value="NAD(P)-bd_dom_sf"/>
</dbReference>
<feature type="binding site" evidence="9">
    <location>
        <position position="124"/>
    </location>
    <ligand>
        <name>NADPH</name>
        <dbReference type="ChEBI" id="CHEBI:57783"/>
    </ligand>
</feature>
<evidence type="ECO:0000256" key="5">
    <source>
        <dbReference type="ARBA" id="ARBA00023002"/>
    </source>
</evidence>
<dbReference type="PANTHER" id="PTHR30525">
    <property type="entry name" value="1-DEOXY-D-XYLULOSE 5-PHOSPHATE REDUCTOISOMERASE"/>
    <property type="match status" value="1"/>
</dbReference>
<dbReference type="InterPro" id="IPR013512">
    <property type="entry name" value="DXP_reductoisomerase_N"/>
</dbReference>
<feature type="binding site" evidence="9">
    <location>
        <position position="11"/>
    </location>
    <ligand>
        <name>NADPH</name>
        <dbReference type="ChEBI" id="CHEBI:57783"/>
    </ligand>
</feature>
<reference evidence="13 14" key="1">
    <citation type="submission" date="2019-07" db="EMBL/GenBank/DDBJ databases">
        <title>Insights of Desulfuromonas acetexigens electromicrobiology.</title>
        <authorList>
            <person name="Katuri K."/>
            <person name="Sapireddy V."/>
            <person name="Shaw D.R."/>
            <person name="Saikaly P."/>
        </authorList>
    </citation>
    <scope>NUCLEOTIDE SEQUENCE [LARGE SCALE GENOMIC DNA]</scope>
    <source>
        <strain evidence="13 14">2873</strain>
    </source>
</reference>
<dbReference type="SUPFAM" id="SSF51735">
    <property type="entry name" value="NAD(P)-binding Rossmann-fold domains"/>
    <property type="match status" value="1"/>
</dbReference>
<dbReference type="SUPFAM" id="SSF69055">
    <property type="entry name" value="1-deoxy-D-xylulose-5-phosphate reductoisomerase, C-terminal domain"/>
    <property type="match status" value="1"/>
</dbReference>
<dbReference type="NCBIfam" id="NF009114">
    <property type="entry name" value="PRK12464.1"/>
    <property type="match status" value="1"/>
</dbReference>
<comment type="caution">
    <text evidence="13">The sequence shown here is derived from an EMBL/GenBank/DDBJ whole genome shotgun (WGS) entry which is preliminary data.</text>
</comment>
<feature type="binding site" evidence="9">
    <location>
        <position position="219"/>
    </location>
    <ligand>
        <name>1-deoxy-D-xylulose 5-phosphate</name>
        <dbReference type="ChEBI" id="CHEBI:57792"/>
    </ligand>
</feature>
<comment type="function">
    <text evidence="9">Catalyzes the NADPH-dependent rearrangement and reduction of 1-deoxy-D-xylulose-5-phosphate (DXP) to 2-C-methyl-D-erythritol 4-phosphate (MEP).</text>
</comment>
<dbReference type="Proteomes" id="UP000317155">
    <property type="component" value="Unassembled WGS sequence"/>
</dbReference>
<accession>A0A550JLB8</accession>
<dbReference type="InterPro" id="IPR036169">
    <property type="entry name" value="DXPR_C_sf"/>
</dbReference>
<dbReference type="RefSeq" id="WP_092053026.1">
    <property type="nucleotide sequence ID" value="NZ_FOJJ01000001.1"/>
</dbReference>
<feature type="binding site" evidence="9">
    <location>
        <position position="148"/>
    </location>
    <ligand>
        <name>Mn(2+)</name>
        <dbReference type="ChEBI" id="CHEBI:29035"/>
    </ligand>
</feature>
<keyword evidence="14" id="KW-1185">Reference proteome</keyword>
<dbReference type="Pfam" id="PF08436">
    <property type="entry name" value="DXP_redisom_C"/>
    <property type="match status" value="1"/>
</dbReference>
<dbReference type="InterPro" id="IPR003821">
    <property type="entry name" value="DXP_reductoisomerase"/>
</dbReference>